<dbReference type="GO" id="GO:0035673">
    <property type="term" value="F:oligopeptide transmembrane transporter activity"/>
    <property type="evidence" value="ECO:0007669"/>
    <property type="project" value="InterPro"/>
</dbReference>
<evidence type="ECO:0000313" key="11">
    <source>
        <dbReference type="EMBL" id="OAV91508.1"/>
    </source>
</evidence>
<evidence type="ECO:0000313" key="12">
    <source>
        <dbReference type="EnsemblFungi" id="PTTG_04093-t43_1-p1"/>
    </source>
</evidence>
<keyword evidence="4 10" id="KW-0812">Transmembrane</keyword>
<feature type="transmembrane region" description="Helical" evidence="10">
    <location>
        <begin position="515"/>
        <end position="538"/>
    </location>
</feature>
<protein>
    <recommendedName>
        <fullName evidence="14">OPT family small oligopeptide transporter</fullName>
    </recommendedName>
</protein>
<dbReference type="InterPro" id="IPR004648">
    <property type="entry name" value="Oligpept_transpt"/>
</dbReference>
<sequence>MESDPADKLADVSDTVNPQMALPPHRLSYHRQSPSREKSQRRHTVGRISFDDHSSTAKKSALRLRPKSLECIPEKKDTRDRRPSFYLARTSATTDEFVVLDAPGSVTDEATLFPLQDNPSEQAITIRSCFTGILMGIIGAAVGLLFIFKPVMVYLAPVFLQIMCMFFGRILALIPGPKWWNPGAFSLKETVYSSLISMAARNVAYAIAMLATEDLYFDQKSSTLRSMGVLLSTQMIGYGWAFLSAPILVYPSATIFPHVLSSAALFYSVSGKGDYPKKQISLFHKVFAGITLYEIIPTYLMPALQGISFPCLVFPGSTLITSLFGGVAPFEGLGFFELSFDWNIVGAGSPLATPLFAQALQLLSVIITALVFWPAYSFSWFGFGQKEEFPFLSVSLFQENGTLYPINLFARNHTSFIQDQIKLPIYTSTNVITQIFQSLAVSSSITHILLWQWPMIRSALKGASASDKNKDPHRLLVQASYIDLPLWVSLTCLGSATGWALALCYKDNAIAPYSLLIAIGLSGILTLSMGFICAISGYTLPLNGVCQMIGGLIFPKNVMGNMWFSNYSSATTSCALSAMSEMKLGQYTHMPPTAVAAAQATGLFVGVIVDHFVLKGLLSSQREALLLPNGNGIYSGTIIQNYGASAIAWGRFSTELYTWGGRYVSVPLALAFGLFLPVPFYLLFKIWPHRFIRDLNIPLIMGFVTLGSLGVSSGRTMNILVGLASQLCARRYYPKWFYKYNYVLSAALDGGTQIIILILSLTLQGGVGPLLKLEIPTYFFNPPNSVPRDYCFLKNSKATY</sequence>
<dbReference type="GO" id="GO:0016020">
    <property type="term" value="C:membrane"/>
    <property type="evidence" value="ECO:0007669"/>
    <property type="project" value="UniProtKB-SubCell"/>
</dbReference>
<reference evidence="12" key="4">
    <citation type="submission" date="2025-05" db="UniProtKB">
        <authorList>
            <consortium name="EnsemblFungi"/>
        </authorList>
    </citation>
    <scope>IDENTIFICATION</scope>
    <source>
        <strain evidence="12">isolate 1-1 / race 1 (BBBD)</strain>
    </source>
</reference>
<feature type="transmembrane region" description="Helical" evidence="10">
    <location>
        <begin position="307"/>
        <end position="330"/>
    </location>
</feature>
<feature type="transmembrane region" description="Helical" evidence="10">
    <location>
        <begin position="742"/>
        <end position="763"/>
    </location>
</feature>
<keyword evidence="8 10" id="KW-0472">Membrane</keyword>
<evidence type="ECO:0000256" key="5">
    <source>
        <dbReference type="ARBA" id="ARBA00022856"/>
    </source>
</evidence>
<evidence type="ECO:0000256" key="4">
    <source>
        <dbReference type="ARBA" id="ARBA00022692"/>
    </source>
</evidence>
<feature type="transmembrane region" description="Helical" evidence="10">
    <location>
        <begin position="664"/>
        <end position="683"/>
    </location>
</feature>
<evidence type="ECO:0000256" key="10">
    <source>
        <dbReference type="SAM" id="Phobius"/>
    </source>
</evidence>
<dbReference type="Pfam" id="PF03169">
    <property type="entry name" value="OPT"/>
    <property type="match status" value="1"/>
</dbReference>
<evidence type="ECO:0000256" key="7">
    <source>
        <dbReference type="ARBA" id="ARBA00022989"/>
    </source>
</evidence>
<evidence type="ECO:0000256" key="9">
    <source>
        <dbReference type="SAM" id="MobiDB-lite"/>
    </source>
</evidence>
<proteinExistence type="inferred from homology"/>
<evidence type="ECO:0000256" key="2">
    <source>
        <dbReference type="ARBA" id="ARBA00008807"/>
    </source>
</evidence>
<feature type="transmembrane region" description="Helical" evidence="10">
    <location>
        <begin position="154"/>
        <end position="174"/>
    </location>
</feature>
<feature type="transmembrane region" description="Helical" evidence="10">
    <location>
        <begin position="249"/>
        <end position="270"/>
    </location>
</feature>
<evidence type="ECO:0008006" key="14">
    <source>
        <dbReference type="Google" id="ProtNLM"/>
    </source>
</evidence>
<evidence type="ECO:0000313" key="13">
    <source>
        <dbReference type="Proteomes" id="UP000005240"/>
    </source>
</evidence>
<reference evidence="12 13" key="3">
    <citation type="journal article" date="2017" name="G3 (Bethesda)">
        <title>Comparative analysis highlights variable genome content of wheat rusts and divergence of the mating loci.</title>
        <authorList>
            <person name="Cuomo C.A."/>
            <person name="Bakkeren G."/>
            <person name="Khalil H.B."/>
            <person name="Panwar V."/>
            <person name="Joly D."/>
            <person name="Linning R."/>
            <person name="Sakthikumar S."/>
            <person name="Song X."/>
            <person name="Adiconis X."/>
            <person name="Fan L."/>
            <person name="Goldberg J.M."/>
            <person name="Levin J.Z."/>
            <person name="Young S."/>
            <person name="Zeng Q."/>
            <person name="Anikster Y."/>
            <person name="Bruce M."/>
            <person name="Wang M."/>
            <person name="Yin C."/>
            <person name="McCallum B."/>
            <person name="Szabo L.J."/>
            <person name="Hulbert S."/>
            <person name="Chen X."/>
            <person name="Fellers J.P."/>
        </authorList>
    </citation>
    <scope>NUCLEOTIDE SEQUENCE</scope>
    <source>
        <strain evidence="12">isolate 1-1 / race 1 (BBBD)</strain>
        <strain evidence="13">Isolate 1-1 / race 1 (BBBD)</strain>
    </source>
</reference>
<dbReference type="PANTHER" id="PTHR22601">
    <property type="entry name" value="ISP4 LIKE PROTEIN"/>
    <property type="match status" value="1"/>
</dbReference>
<dbReference type="EnsemblFungi" id="PTTG_04093-t43_1">
    <property type="protein sequence ID" value="PTTG_04093-t43_1-p1"/>
    <property type="gene ID" value="PTTG_04093"/>
</dbReference>
<feature type="transmembrane region" description="Helical" evidence="10">
    <location>
        <begin position="594"/>
        <end position="613"/>
    </location>
</feature>
<feature type="compositionally biased region" description="Basic and acidic residues" evidence="9">
    <location>
        <begin position="1"/>
        <end position="11"/>
    </location>
</feature>
<dbReference type="Proteomes" id="UP000005240">
    <property type="component" value="Unassembled WGS sequence"/>
</dbReference>
<reference evidence="11" key="2">
    <citation type="submission" date="2016-05" db="EMBL/GenBank/DDBJ databases">
        <title>Comparative analysis highlights variable genome content of wheat rusts and divergence of the mating loci.</title>
        <authorList>
            <person name="Cuomo C.A."/>
            <person name="Bakkeren G."/>
            <person name="Szabo L."/>
            <person name="Khalil H."/>
            <person name="Joly D."/>
            <person name="Goldberg J."/>
            <person name="Young S."/>
            <person name="Zeng Q."/>
            <person name="Fellers J."/>
        </authorList>
    </citation>
    <scope>NUCLEOTIDE SEQUENCE [LARGE SCALE GENOMIC DNA]</scope>
    <source>
        <strain evidence="11">1-1 BBBD Race 1</strain>
    </source>
</reference>
<feature type="transmembrane region" description="Helical" evidence="10">
    <location>
        <begin position="282"/>
        <end position="301"/>
    </location>
</feature>
<accession>A0A180GGG7</accession>
<feature type="transmembrane region" description="Helical" evidence="10">
    <location>
        <begin position="124"/>
        <end position="147"/>
    </location>
</feature>
<name>A0A180GGG7_PUCT1</name>
<comment type="subcellular location">
    <subcellularLocation>
        <location evidence="1">Membrane</location>
        <topology evidence="1">Multi-pass membrane protein</topology>
    </subcellularLocation>
</comment>
<dbReference type="AlphaFoldDB" id="A0A180GGG7"/>
<dbReference type="EMBL" id="ADAS02000079">
    <property type="protein sequence ID" value="OAV91508.1"/>
    <property type="molecule type" value="Genomic_DNA"/>
</dbReference>
<comment type="similarity">
    <text evidence="2">Belongs to the oligopeptide OPT transporter family.</text>
</comment>
<feature type="transmembrane region" description="Helical" evidence="10">
    <location>
        <begin position="484"/>
        <end position="503"/>
    </location>
</feature>
<keyword evidence="3" id="KW-0813">Transport</keyword>
<dbReference type="InterPro" id="IPR004813">
    <property type="entry name" value="OPT"/>
</dbReference>
<feature type="transmembrane region" description="Helical" evidence="10">
    <location>
        <begin position="351"/>
        <end position="373"/>
    </location>
</feature>
<evidence type="ECO:0000256" key="1">
    <source>
        <dbReference type="ARBA" id="ARBA00004141"/>
    </source>
</evidence>
<gene>
    <name evidence="11" type="ORF">PTTG_04093</name>
</gene>
<organism evidence="11">
    <name type="scientific">Puccinia triticina (isolate 1-1 / race 1 (BBBD))</name>
    <name type="common">Brown leaf rust fungus</name>
    <dbReference type="NCBI Taxonomy" id="630390"/>
    <lineage>
        <taxon>Eukaryota</taxon>
        <taxon>Fungi</taxon>
        <taxon>Dikarya</taxon>
        <taxon>Basidiomycota</taxon>
        <taxon>Pucciniomycotina</taxon>
        <taxon>Pucciniomycetes</taxon>
        <taxon>Pucciniales</taxon>
        <taxon>Pucciniaceae</taxon>
        <taxon>Puccinia</taxon>
    </lineage>
</organism>
<reference evidence="11" key="1">
    <citation type="submission" date="2009-11" db="EMBL/GenBank/DDBJ databases">
        <authorList>
            <consortium name="The Broad Institute Genome Sequencing Platform"/>
            <person name="Ward D."/>
            <person name="Feldgarden M."/>
            <person name="Earl A."/>
            <person name="Young S.K."/>
            <person name="Zeng Q."/>
            <person name="Koehrsen M."/>
            <person name="Alvarado L."/>
            <person name="Berlin A."/>
            <person name="Bochicchio J."/>
            <person name="Borenstein D."/>
            <person name="Chapman S.B."/>
            <person name="Chen Z."/>
            <person name="Engels R."/>
            <person name="Freedman E."/>
            <person name="Gellesch M."/>
            <person name="Goldberg J."/>
            <person name="Griggs A."/>
            <person name="Gujja S."/>
            <person name="Heilman E."/>
            <person name="Heiman D."/>
            <person name="Hepburn T."/>
            <person name="Howarth C."/>
            <person name="Jen D."/>
            <person name="Larson L."/>
            <person name="Lewis B."/>
            <person name="Mehta T."/>
            <person name="Park D."/>
            <person name="Pearson M."/>
            <person name="Roberts A."/>
            <person name="Saif S."/>
            <person name="Shea T."/>
            <person name="Shenoy N."/>
            <person name="Sisk P."/>
            <person name="Stolte C."/>
            <person name="Sykes S."/>
            <person name="Thomson T."/>
            <person name="Walk T."/>
            <person name="White J."/>
            <person name="Yandava C."/>
            <person name="Izard J."/>
            <person name="Baranova O.V."/>
            <person name="Blanton J.M."/>
            <person name="Tanner A.C."/>
            <person name="Dewhirst F.E."/>
            <person name="Haas B."/>
            <person name="Nusbaum C."/>
            <person name="Birren B."/>
        </authorList>
    </citation>
    <scope>NUCLEOTIDE SEQUENCE [LARGE SCALE GENOMIC DNA]</scope>
    <source>
        <strain evidence="11">1-1 BBBD Race 1</strain>
    </source>
</reference>
<dbReference type="VEuPathDB" id="FungiDB:PTTG_04093"/>
<evidence type="ECO:0000256" key="6">
    <source>
        <dbReference type="ARBA" id="ARBA00022927"/>
    </source>
</evidence>
<keyword evidence="5" id="KW-0571">Peptide transport</keyword>
<evidence type="ECO:0000256" key="3">
    <source>
        <dbReference type="ARBA" id="ARBA00022448"/>
    </source>
</evidence>
<dbReference type="NCBIfam" id="TIGR00728">
    <property type="entry name" value="OPT_sfam"/>
    <property type="match status" value="1"/>
</dbReference>
<dbReference type="OrthoDB" id="2496739at2759"/>
<keyword evidence="6" id="KW-0653">Protein transport</keyword>
<keyword evidence="13" id="KW-1185">Reference proteome</keyword>
<keyword evidence="7 10" id="KW-1133">Transmembrane helix</keyword>
<dbReference type="GO" id="GO:0015031">
    <property type="term" value="P:protein transport"/>
    <property type="evidence" value="ECO:0007669"/>
    <property type="project" value="UniProtKB-KW"/>
</dbReference>
<evidence type="ECO:0000256" key="8">
    <source>
        <dbReference type="ARBA" id="ARBA00023136"/>
    </source>
</evidence>
<feature type="transmembrane region" description="Helical" evidence="10">
    <location>
        <begin position="695"/>
        <end position="713"/>
    </location>
</feature>
<feature type="region of interest" description="Disordered" evidence="9">
    <location>
        <begin position="1"/>
        <end position="62"/>
    </location>
</feature>